<proteinExistence type="predicted"/>
<keyword evidence="1" id="KW-0812">Transmembrane</keyword>
<evidence type="ECO:0000256" key="1">
    <source>
        <dbReference type="SAM" id="Phobius"/>
    </source>
</evidence>
<dbReference type="AlphaFoldDB" id="A0A2G3E2G8"/>
<organism evidence="2 3">
    <name type="scientific">Agathobacter ruminis</name>
    <dbReference type="NCBI Taxonomy" id="1712665"/>
    <lineage>
        <taxon>Bacteria</taxon>
        <taxon>Bacillati</taxon>
        <taxon>Bacillota</taxon>
        <taxon>Clostridia</taxon>
        <taxon>Lachnospirales</taxon>
        <taxon>Lachnospiraceae</taxon>
        <taxon>Agathobacter</taxon>
    </lineage>
</organism>
<protein>
    <recommendedName>
        <fullName evidence="4">Prepilin-type cleavage/methylation domain-containing protein</fullName>
    </recommendedName>
</protein>
<evidence type="ECO:0000313" key="3">
    <source>
        <dbReference type="Proteomes" id="UP000224563"/>
    </source>
</evidence>
<reference evidence="2 3" key="2">
    <citation type="submission" date="2017-10" db="EMBL/GenBank/DDBJ databases">
        <authorList>
            <person name="Banno H."/>
            <person name="Chua N.-H."/>
        </authorList>
    </citation>
    <scope>NUCLEOTIDE SEQUENCE [LARGE SCALE GENOMIC DNA]</scope>
    <source>
        <strain evidence="2 3">JK623</strain>
    </source>
</reference>
<sequence length="152" mass="17183">MKPLRKHQMANAFLLEILLDILLFAILLIVILNLFIKAHRLTNQTEQLHQAVSICADIADMYQSSDGQMDAIKEHYPNCNLSDAQGIIYLSDDFTEASRDEHKYKVVVSQVDASALAFSGSAIEIECFDADNHSIYKLRACHYNAKEVAYVF</sequence>
<evidence type="ECO:0008006" key="4">
    <source>
        <dbReference type="Google" id="ProtNLM"/>
    </source>
</evidence>
<dbReference type="EMBL" id="PDYG01000051">
    <property type="protein sequence ID" value="PHU37476.1"/>
    <property type="molecule type" value="Genomic_DNA"/>
</dbReference>
<keyword evidence="1" id="KW-1133">Transmembrane helix</keyword>
<name>A0A2G3E2G8_9FIRM</name>
<dbReference type="Proteomes" id="UP000224563">
    <property type="component" value="Unassembled WGS sequence"/>
</dbReference>
<reference evidence="2 3" key="1">
    <citation type="submission" date="2017-10" db="EMBL/GenBank/DDBJ databases">
        <title>Resolving the taxonomy of Roseburia spp., Eubacterium rectale and Agathobacter spp. through phylogenomic analysis.</title>
        <authorList>
            <person name="Sheridan P.O."/>
            <person name="Walker A.W."/>
            <person name="Duncan S.H."/>
            <person name="Scott K.P."/>
            <person name="Toole P.W.O."/>
            <person name="Luis P."/>
            <person name="Flint H.J."/>
        </authorList>
    </citation>
    <scope>NUCLEOTIDE SEQUENCE [LARGE SCALE GENOMIC DNA]</scope>
    <source>
        <strain evidence="2 3">JK623</strain>
    </source>
</reference>
<accession>A0A2G3E2G8</accession>
<keyword evidence="3" id="KW-1185">Reference proteome</keyword>
<evidence type="ECO:0000313" key="2">
    <source>
        <dbReference type="EMBL" id="PHU37476.1"/>
    </source>
</evidence>
<comment type="caution">
    <text evidence="2">The sequence shown here is derived from an EMBL/GenBank/DDBJ whole genome shotgun (WGS) entry which is preliminary data.</text>
</comment>
<gene>
    <name evidence="2" type="ORF">CSX02_07730</name>
</gene>
<dbReference type="RefSeq" id="WP_099386249.1">
    <property type="nucleotide sequence ID" value="NZ_JANSWH010000051.1"/>
</dbReference>
<keyword evidence="1" id="KW-0472">Membrane</keyword>
<feature type="transmembrane region" description="Helical" evidence="1">
    <location>
        <begin position="12"/>
        <end position="36"/>
    </location>
</feature>